<keyword evidence="2" id="KW-1185">Reference proteome</keyword>
<dbReference type="Proteomes" id="UP000799754">
    <property type="component" value="Unassembled WGS sequence"/>
</dbReference>
<name>A0ACB6RTE9_9PLEO</name>
<organism evidence="1 2">
    <name type="scientific">Macroventuria anomochaeta</name>
    <dbReference type="NCBI Taxonomy" id="301207"/>
    <lineage>
        <taxon>Eukaryota</taxon>
        <taxon>Fungi</taxon>
        <taxon>Dikarya</taxon>
        <taxon>Ascomycota</taxon>
        <taxon>Pezizomycotina</taxon>
        <taxon>Dothideomycetes</taxon>
        <taxon>Pleosporomycetidae</taxon>
        <taxon>Pleosporales</taxon>
        <taxon>Pleosporineae</taxon>
        <taxon>Didymellaceae</taxon>
        <taxon>Macroventuria</taxon>
    </lineage>
</organism>
<protein>
    <submittedName>
        <fullName evidence="1">Bacterial luciferase-like protein</fullName>
    </submittedName>
</protein>
<comment type="caution">
    <text evidence="1">The sequence shown here is derived from an EMBL/GenBank/DDBJ whole genome shotgun (WGS) entry which is preliminary data.</text>
</comment>
<accession>A0ACB6RTE9</accession>
<proteinExistence type="predicted"/>
<evidence type="ECO:0000313" key="2">
    <source>
        <dbReference type="Proteomes" id="UP000799754"/>
    </source>
</evidence>
<dbReference type="EMBL" id="MU006732">
    <property type="protein sequence ID" value="KAF2624187.1"/>
    <property type="molecule type" value="Genomic_DNA"/>
</dbReference>
<reference evidence="1" key="1">
    <citation type="journal article" date="2020" name="Stud. Mycol.">
        <title>101 Dothideomycetes genomes: a test case for predicting lifestyles and emergence of pathogens.</title>
        <authorList>
            <person name="Haridas S."/>
            <person name="Albert R."/>
            <person name="Binder M."/>
            <person name="Bloem J."/>
            <person name="Labutti K."/>
            <person name="Salamov A."/>
            <person name="Andreopoulos B."/>
            <person name="Baker S."/>
            <person name="Barry K."/>
            <person name="Bills G."/>
            <person name="Bluhm B."/>
            <person name="Cannon C."/>
            <person name="Castanera R."/>
            <person name="Culley D."/>
            <person name="Daum C."/>
            <person name="Ezra D."/>
            <person name="Gonzalez J."/>
            <person name="Henrissat B."/>
            <person name="Kuo A."/>
            <person name="Liang C."/>
            <person name="Lipzen A."/>
            <person name="Lutzoni F."/>
            <person name="Magnuson J."/>
            <person name="Mondo S."/>
            <person name="Nolan M."/>
            <person name="Ohm R."/>
            <person name="Pangilinan J."/>
            <person name="Park H.-J."/>
            <person name="Ramirez L."/>
            <person name="Alfaro M."/>
            <person name="Sun H."/>
            <person name="Tritt A."/>
            <person name="Yoshinaga Y."/>
            <person name="Zwiers L.-H."/>
            <person name="Turgeon B."/>
            <person name="Goodwin S."/>
            <person name="Spatafora J."/>
            <person name="Crous P."/>
            <person name="Grigoriev I."/>
        </authorList>
    </citation>
    <scope>NUCLEOTIDE SEQUENCE</scope>
    <source>
        <strain evidence="1">CBS 525.71</strain>
    </source>
</reference>
<evidence type="ECO:0000313" key="1">
    <source>
        <dbReference type="EMBL" id="KAF2624187.1"/>
    </source>
</evidence>
<gene>
    <name evidence="1" type="ORF">BU25DRAFT_450854</name>
</gene>
<sequence length="389" mass="43155">MVLFDFSSNLSPGTTFRTLRPPQAPTIEQPLLKDLDILRIDSPFLLRLIRQPPYMHSIVLRVPSEPPSPQVPHHTTEQNRRNSSKNIDLTPRTQPGEAIYVRDAICEERETYTRHGAPGEEIRDHTSHFIRAIPGLALLQQTREHSDFEHAQQEPHGVKIMPVPCRGVTCRDDAPVGTKHEGKWIVDAPFIVDPSPQRTPVRFQAGTSAAGMKFGSPHAEATFVVGLSPHVVAPRVRAIRKQAAAAGRDPQTIKIFAMITPIIGKDEENAERKHREALQYAFEEGGLAQWSTGTSIVHNLQYAGSEIPPLTVRNLGKLVAIDGSGAMPKGSPSQVPDIFEQWVDIADVDGFNIAYVVSPGNFEEPRNCLSRNLGEEGCWTTVFGRMRRC</sequence>